<feature type="domain" description="Aminotransferase class V" evidence="8">
    <location>
        <begin position="20"/>
        <end position="384"/>
    </location>
</feature>
<name>A0A0R2ECN4_9LACO</name>
<keyword evidence="10" id="KW-1185">Reference proteome</keyword>
<dbReference type="EMBL" id="AYYH01000012">
    <property type="protein sequence ID" value="KRN10220.1"/>
    <property type="molecule type" value="Genomic_DNA"/>
</dbReference>
<dbReference type="InterPro" id="IPR020578">
    <property type="entry name" value="Aminotrans_V_PyrdxlP_BS"/>
</dbReference>
<dbReference type="Gene3D" id="1.10.260.50">
    <property type="match status" value="1"/>
</dbReference>
<dbReference type="InterPro" id="IPR000192">
    <property type="entry name" value="Aminotrans_V_dom"/>
</dbReference>
<dbReference type="Pfam" id="PF00266">
    <property type="entry name" value="Aminotran_5"/>
    <property type="match status" value="1"/>
</dbReference>
<dbReference type="InterPro" id="IPR015424">
    <property type="entry name" value="PyrdxlP-dep_Trfase"/>
</dbReference>
<evidence type="ECO:0000313" key="10">
    <source>
        <dbReference type="Proteomes" id="UP000050898"/>
    </source>
</evidence>
<keyword evidence="6" id="KW-0411">Iron-sulfur</keyword>
<protein>
    <submittedName>
        <fullName evidence="9">Cysteine desulfurase</fullName>
    </submittedName>
</protein>
<dbReference type="PANTHER" id="PTHR11601">
    <property type="entry name" value="CYSTEINE DESULFURYLASE FAMILY MEMBER"/>
    <property type="match status" value="1"/>
</dbReference>
<keyword evidence="5" id="KW-0408">Iron</keyword>
<comment type="cofactor">
    <cofactor evidence="1 7">
        <name>pyridoxal 5'-phosphate</name>
        <dbReference type="ChEBI" id="CHEBI:597326"/>
    </cofactor>
</comment>
<evidence type="ECO:0000256" key="2">
    <source>
        <dbReference type="ARBA" id="ARBA00006490"/>
    </source>
</evidence>
<comment type="caution">
    <text evidence="9">The sequence shown here is derived from an EMBL/GenBank/DDBJ whole genome shotgun (WGS) entry which is preliminary data.</text>
</comment>
<keyword evidence="3" id="KW-0479">Metal-binding</keyword>
<dbReference type="GO" id="GO:0046872">
    <property type="term" value="F:metal ion binding"/>
    <property type="evidence" value="ECO:0007669"/>
    <property type="project" value="UniProtKB-KW"/>
</dbReference>
<dbReference type="SUPFAM" id="SSF53383">
    <property type="entry name" value="PLP-dependent transferases"/>
    <property type="match status" value="1"/>
</dbReference>
<gene>
    <name evidence="9" type="ORF">FD00_GL000318</name>
</gene>
<dbReference type="PIRSF" id="PIRSF005572">
    <property type="entry name" value="NifS"/>
    <property type="match status" value="1"/>
</dbReference>
<keyword evidence="4" id="KW-0663">Pyridoxal phosphate</keyword>
<dbReference type="PATRIC" id="fig|1046596.6.peg.329"/>
<accession>A0A0R2ECN4</accession>
<dbReference type="PROSITE" id="PS00595">
    <property type="entry name" value="AA_TRANSFER_CLASS_5"/>
    <property type="match status" value="1"/>
</dbReference>
<dbReference type="PANTHER" id="PTHR11601:SF50">
    <property type="entry name" value="CYSTEINE DESULFURASE ISCS 2-RELATED"/>
    <property type="match status" value="1"/>
</dbReference>
<dbReference type="GO" id="GO:0031071">
    <property type="term" value="F:cysteine desulfurase activity"/>
    <property type="evidence" value="ECO:0007669"/>
    <property type="project" value="UniProtKB-ARBA"/>
</dbReference>
<evidence type="ECO:0000313" key="9">
    <source>
        <dbReference type="EMBL" id="KRN10220.1"/>
    </source>
</evidence>
<evidence type="ECO:0000256" key="4">
    <source>
        <dbReference type="ARBA" id="ARBA00022898"/>
    </source>
</evidence>
<dbReference type="Gene3D" id="3.90.1150.10">
    <property type="entry name" value="Aspartate Aminotransferase, domain 1"/>
    <property type="match status" value="1"/>
</dbReference>
<evidence type="ECO:0000256" key="6">
    <source>
        <dbReference type="ARBA" id="ARBA00023014"/>
    </source>
</evidence>
<organism evidence="9 10">
    <name type="scientific">Liquorilactobacillus mali KCTC 3596 = DSM 20444</name>
    <dbReference type="NCBI Taxonomy" id="1046596"/>
    <lineage>
        <taxon>Bacteria</taxon>
        <taxon>Bacillati</taxon>
        <taxon>Bacillota</taxon>
        <taxon>Bacilli</taxon>
        <taxon>Lactobacillales</taxon>
        <taxon>Lactobacillaceae</taxon>
        <taxon>Liquorilactobacillus</taxon>
    </lineage>
</organism>
<dbReference type="InterPro" id="IPR015422">
    <property type="entry name" value="PyrdxlP-dep_Trfase_small"/>
</dbReference>
<evidence type="ECO:0000256" key="3">
    <source>
        <dbReference type="ARBA" id="ARBA00022723"/>
    </source>
</evidence>
<evidence type="ECO:0000256" key="5">
    <source>
        <dbReference type="ARBA" id="ARBA00023004"/>
    </source>
</evidence>
<dbReference type="Gene3D" id="3.40.640.10">
    <property type="entry name" value="Type I PLP-dependent aspartate aminotransferase-like (Major domain)"/>
    <property type="match status" value="1"/>
</dbReference>
<dbReference type="InterPro" id="IPR015421">
    <property type="entry name" value="PyrdxlP-dep_Trfase_major"/>
</dbReference>
<dbReference type="InterPro" id="IPR016454">
    <property type="entry name" value="Cysteine_dSase"/>
</dbReference>
<dbReference type="GO" id="GO:0051536">
    <property type="term" value="F:iron-sulfur cluster binding"/>
    <property type="evidence" value="ECO:0007669"/>
    <property type="project" value="UniProtKB-KW"/>
</dbReference>
<evidence type="ECO:0000259" key="8">
    <source>
        <dbReference type="Pfam" id="PF00266"/>
    </source>
</evidence>
<reference evidence="9 10" key="1">
    <citation type="journal article" date="2015" name="Genome Announc.">
        <title>Expanding the biotechnology potential of lactobacilli through comparative genomics of 213 strains and associated genera.</title>
        <authorList>
            <person name="Sun Z."/>
            <person name="Harris H.M."/>
            <person name="McCann A."/>
            <person name="Guo C."/>
            <person name="Argimon S."/>
            <person name="Zhang W."/>
            <person name="Yang X."/>
            <person name="Jeffery I.B."/>
            <person name="Cooney J.C."/>
            <person name="Kagawa T.F."/>
            <person name="Liu W."/>
            <person name="Song Y."/>
            <person name="Salvetti E."/>
            <person name="Wrobel A."/>
            <person name="Rasinkangas P."/>
            <person name="Parkhill J."/>
            <person name="Rea M.C."/>
            <person name="O'Sullivan O."/>
            <person name="Ritari J."/>
            <person name="Douillard F.P."/>
            <person name="Paul Ross R."/>
            <person name="Yang R."/>
            <person name="Briner A.E."/>
            <person name="Felis G.E."/>
            <person name="de Vos W.M."/>
            <person name="Barrangou R."/>
            <person name="Klaenhammer T.R."/>
            <person name="Caufield P.W."/>
            <person name="Cui Y."/>
            <person name="Zhang H."/>
            <person name="O'Toole P.W."/>
        </authorList>
    </citation>
    <scope>NUCLEOTIDE SEQUENCE [LARGE SCALE GENOMIC DNA]</scope>
    <source>
        <strain evidence="9 10">DSM 20444</strain>
    </source>
</reference>
<evidence type="ECO:0000256" key="1">
    <source>
        <dbReference type="ARBA" id="ARBA00001933"/>
    </source>
</evidence>
<dbReference type="FunFam" id="3.40.640.10:FF:000084">
    <property type="entry name" value="IscS-like cysteine desulfurase"/>
    <property type="match status" value="1"/>
</dbReference>
<proteinExistence type="inferred from homology"/>
<dbReference type="Proteomes" id="UP000050898">
    <property type="component" value="Unassembled WGS sequence"/>
</dbReference>
<evidence type="ECO:0000256" key="7">
    <source>
        <dbReference type="RuleBase" id="RU004504"/>
    </source>
</evidence>
<sequence>MRVLFSKKYKVLEIGRIEMIYFDNSATTKVAPQALETYTKVSNQIWGNPSSLHASGEKAFGLLEQARLQIANLMGVKQDEIFFTSGGTEGDNWVVKGTAIEKRMHGKHLITSSVEHPAVLNSMAQLEKLGFEVTYLPVNEKGQVSAEELKAAIRPDTILVSIMAVNNEIGAIQPIDQIADVLRNYPKIHFHVDAVQGIGKGIQQMIMNDRVDFVTFSGHKFHAPRGIGFMFKRRERKLAPLMSGGGQEKNLRSGTENLPAIAAMAKALRLLLEGEKDKVQKQLEIKKFIYDYVTKFPKVTMFSRMTPDFAPHILCFTIDGVRGETIVHAFEEHGIYISTTSACSSKKHVVSGTLNAMNIPEKIATSAIRISLDEHNSLAEAQKFVDVFEQLYHQFEKINS</sequence>
<dbReference type="AlphaFoldDB" id="A0A0R2ECN4"/>
<comment type="similarity">
    <text evidence="2">Belongs to the class-V pyridoxal-phosphate-dependent aminotransferase family. NifS/IscS subfamily.</text>
</comment>